<dbReference type="EC" id="2.7.13.3" evidence="2"/>
<dbReference type="GO" id="GO:0000155">
    <property type="term" value="F:phosphorelay sensor kinase activity"/>
    <property type="evidence" value="ECO:0007669"/>
    <property type="project" value="InterPro"/>
</dbReference>
<dbReference type="KEGG" id="echi:FKX85_07865"/>
<dbReference type="PANTHER" id="PTHR43547">
    <property type="entry name" value="TWO-COMPONENT HISTIDINE KINASE"/>
    <property type="match status" value="1"/>
</dbReference>
<dbReference type="CDD" id="cd00082">
    <property type="entry name" value="HisKA"/>
    <property type="match status" value="1"/>
</dbReference>
<keyword evidence="8" id="KW-0902">Two-component regulatory system</keyword>
<dbReference type="InterPro" id="IPR018062">
    <property type="entry name" value="HTH_AraC-typ_CS"/>
</dbReference>
<dbReference type="InterPro" id="IPR001789">
    <property type="entry name" value="Sig_transdc_resp-reg_receiver"/>
</dbReference>
<dbReference type="GO" id="GO:0003700">
    <property type="term" value="F:DNA-binding transcription factor activity"/>
    <property type="evidence" value="ECO:0007669"/>
    <property type="project" value="InterPro"/>
</dbReference>
<keyword evidence="10" id="KW-0238">DNA-binding</keyword>
<dbReference type="Gene3D" id="1.10.287.130">
    <property type="match status" value="1"/>
</dbReference>
<keyword evidence="3 12" id="KW-0597">Phosphoprotein</keyword>
<keyword evidence="6" id="KW-0418">Kinase</keyword>
<dbReference type="FunFam" id="3.40.50.2300:FF:000138">
    <property type="entry name" value="Two-component system sensor histidine kinase/response regulator"/>
    <property type="match status" value="1"/>
</dbReference>
<accession>A0A514CGK6</accession>
<evidence type="ECO:0000256" key="6">
    <source>
        <dbReference type="ARBA" id="ARBA00022777"/>
    </source>
</evidence>
<dbReference type="GO" id="GO:0043565">
    <property type="term" value="F:sequence-specific DNA binding"/>
    <property type="evidence" value="ECO:0007669"/>
    <property type="project" value="InterPro"/>
</dbReference>
<dbReference type="SUPFAM" id="SSF46689">
    <property type="entry name" value="Homeodomain-like"/>
    <property type="match status" value="1"/>
</dbReference>
<dbReference type="Gene3D" id="2.130.10.10">
    <property type="entry name" value="YVTN repeat-like/Quinoprotein amine dehydrogenase"/>
    <property type="match status" value="2"/>
</dbReference>
<feature type="domain" description="Response regulatory" evidence="16">
    <location>
        <begin position="972"/>
        <end position="1087"/>
    </location>
</feature>
<reference evidence="17 18" key="1">
    <citation type="submission" date="2019-06" db="EMBL/GenBank/DDBJ databases">
        <title>Echinicola alkalisoli sp. nov. isolated from saline soil.</title>
        <authorList>
            <person name="Sun J.-Q."/>
            <person name="Xu L."/>
        </authorList>
    </citation>
    <scope>NUCLEOTIDE SEQUENCE [LARGE SCALE GENOMIC DNA]</scope>
    <source>
        <strain evidence="17 18">LN3S3</strain>
    </source>
</reference>
<evidence type="ECO:0000256" key="10">
    <source>
        <dbReference type="ARBA" id="ARBA00023125"/>
    </source>
</evidence>
<evidence type="ECO:0000256" key="5">
    <source>
        <dbReference type="ARBA" id="ARBA00022741"/>
    </source>
</evidence>
<dbReference type="PANTHER" id="PTHR43547:SF2">
    <property type="entry name" value="HYBRID SIGNAL TRANSDUCTION HISTIDINE KINASE C"/>
    <property type="match status" value="1"/>
</dbReference>
<evidence type="ECO:0000313" key="18">
    <source>
        <dbReference type="Proteomes" id="UP000316614"/>
    </source>
</evidence>
<evidence type="ECO:0000256" key="2">
    <source>
        <dbReference type="ARBA" id="ARBA00012438"/>
    </source>
</evidence>
<dbReference type="Gene3D" id="2.60.40.10">
    <property type="entry name" value="Immunoglobulins"/>
    <property type="match status" value="1"/>
</dbReference>
<dbReference type="Gene3D" id="3.40.50.2300">
    <property type="match status" value="1"/>
</dbReference>
<dbReference type="InterPro" id="IPR011006">
    <property type="entry name" value="CheY-like_superfamily"/>
</dbReference>
<dbReference type="OrthoDB" id="9806995at2"/>
<evidence type="ECO:0000256" key="4">
    <source>
        <dbReference type="ARBA" id="ARBA00022679"/>
    </source>
</evidence>
<feature type="domain" description="Histidine kinase" evidence="15">
    <location>
        <begin position="712"/>
        <end position="931"/>
    </location>
</feature>
<dbReference type="FunFam" id="3.30.565.10:FF:000037">
    <property type="entry name" value="Hybrid sensor histidine kinase/response regulator"/>
    <property type="match status" value="1"/>
</dbReference>
<feature type="modified residue" description="4-aspartylphosphate" evidence="12">
    <location>
        <position position="1020"/>
    </location>
</feature>
<dbReference type="Pfam" id="PF00512">
    <property type="entry name" value="HisKA"/>
    <property type="match status" value="1"/>
</dbReference>
<gene>
    <name evidence="17" type="ORF">FKX85_07865</name>
</gene>
<evidence type="ECO:0000256" key="3">
    <source>
        <dbReference type="ARBA" id="ARBA00022553"/>
    </source>
</evidence>
<dbReference type="PROSITE" id="PS01124">
    <property type="entry name" value="HTH_ARAC_FAMILY_2"/>
    <property type="match status" value="1"/>
</dbReference>
<evidence type="ECO:0000256" key="8">
    <source>
        <dbReference type="ARBA" id="ARBA00023012"/>
    </source>
</evidence>
<organism evidence="17 18">
    <name type="scientific">Echinicola soli</name>
    <dbReference type="NCBI Taxonomy" id="2591634"/>
    <lineage>
        <taxon>Bacteria</taxon>
        <taxon>Pseudomonadati</taxon>
        <taxon>Bacteroidota</taxon>
        <taxon>Cytophagia</taxon>
        <taxon>Cytophagales</taxon>
        <taxon>Cyclobacteriaceae</taxon>
        <taxon>Echinicola</taxon>
    </lineage>
</organism>
<protein>
    <recommendedName>
        <fullName evidence="2">histidine kinase</fullName>
        <ecNumber evidence="2">2.7.13.3</ecNumber>
    </recommendedName>
</protein>
<dbReference type="InterPro" id="IPR036097">
    <property type="entry name" value="HisK_dim/P_sf"/>
</dbReference>
<evidence type="ECO:0000256" key="9">
    <source>
        <dbReference type="ARBA" id="ARBA00023015"/>
    </source>
</evidence>
<dbReference type="Pfam" id="PF07495">
    <property type="entry name" value="Y_Y_Y"/>
    <property type="match status" value="1"/>
</dbReference>
<dbReference type="Pfam" id="PF07494">
    <property type="entry name" value="Reg_prop"/>
    <property type="match status" value="6"/>
</dbReference>
<comment type="catalytic activity">
    <reaction evidence="1">
        <text>ATP + protein L-histidine = ADP + protein N-phospho-L-histidine.</text>
        <dbReference type="EC" id="2.7.13.3"/>
    </reaction>
</comment>
<name>A0A514CGK6_9BACT</name>
<dbReference type="SUPFAM" id="SSF55874">
    <property type="entry name" value="ATPase domain of HSP90 chaperone/DNA topoisomerase II/histidine kinase"/>
    <property type="match status" value="1"/>
</dbReference>
<keyword evidence="13" id="KW-0472">Membrane</keyword>
<evidence type="ECO:0000259" key="14">
    <source>
        <dbReference type="PROSITE" id="PS01124"/>
    </source>
</evidence>
<dbReference type="SMART" id="SM00342">
    <property type="entry name" value="HTH_ARAC"/>
    <property type="match status" value="1"/>
</dbReference>
<dbReference type="FunFam" id="1.10.287.130:FF:000045">
    <property type="entry name" value="Two-component system sensor histidine kinase/response regulator"/>
    <property type="match status" value="1"/>
</dbReference>
<dbReference type="Proteomes" id="UP000316614">
    <property type="component" value="Chromosome"/>
</dbReference>
<evidence type="ECO:0000256" key="1">
    <source>
        <dbReference type="ARBA" id="ARBA00000085"/>
    </source>
</evidence>
<evidence type="ECO:0000256" key="7">
    <source>
        <dbReference type="ARBA" id="ARBA00022840"/>
    </source>
</evidence>
<dbReference type="Pfam" id="PF12833">
    <property type="entry name" value="HTH_18"/>
    <property type="match status" value="1"/>
</dbReference>
<evidence type="ECO:0000259" key="16">
    <source>
        <dbReference type="PROSITE" id="PS50110"/>
    </source>
</evidence>
<evidence type="ECO:0000256" key="12">
    <source>
        <dbReference type="PROSITE-ProRule" id="PRU00169"/>
    </source>
</evidence>
<dbReference type="InterPro" id="IPR011123">
    <property type="entry name" value="Y_Y_Y"/>
</dbReference>
<dbReference type="SMART" id="SM00448">
    <property type="entry name" value="REC"/>
    <property type="match status" value="1"/>
</dbReference>
<dbReference type="SUPFAM" id="SSF63829">
    <property type="entry name" value="Calcium-dependent phosphotriesterase"/>
    <property type="match status" value="3"/>
</dbReference>
<dbReference type="SUPFAM" id="SSF47384">
    <property type="entry name" value="Homodimeric domain of signal transducing histidine kinase"/>
    <property type="match status" value="1"/>
</dbReference>
<dbReference type="FunFam" id="2.60.40.10:FF:000791">
    <property type="entry name" value="Two-component system sensor histidine kinase/response regulator"/>
    <property type="match status" value="1"/>
</dbReference>
<dbReference type="InterPro" id="IPR018060">
    <property type="entry name" value="HTH_AraC"/>
</dbReference>
<sequence>MPKASYTYLLILYVLLWRFPAEEAYGQQLHLKFDQLTVDNGLPQNSVYSIAKDKYGFMWFGTWGGAVRYDGYNVRVFRANEKDSTALSDNRISGIITDSLENIWVEVEPRGELFKYNYKTETFQKPKEEQVPDYLREKLKKRYVYHTKYAYNQRFEWQTSANGLIQINKKTNDTLIYQAEIRDPMSLSDNLVKDVYLDDSGHLWVGTQSGGVDHADLYDKAFRNFYKGRRGEGLIDNVVRAICLDKSGKLWIGSENQGISILSPNGNTASYTYADSKNLPDLRIRSLFCDSKGTVWVGTKKGLFYYDAKKKTFTQCTMDMCHPSVFAITEDQNGSIWVGTFYGIAKYDQSKDQFHCLYASDGLAGNQIMDLLMDQKNRLWAATEEGGVSCIENLSAGLHNIKITNYTHESPHNKSLLSNRIYSLTEDHNGNIWAGSDAGLNCIRPSEKTVQHYTTKNGLIDNLIMAVAFDGDNSIWASHTKGLSRLDLGTQKIQHFNRKDGLQGNEFKPSSVFKNPSDNKLYFGGSNGLTTFIPSHIKTNPNPPKMVLTRLSVMHQELNIGTKVRDRTILKSSLQATDEITLTWWDKSFQVEFAAIHFTNPSSNMYKYKLEGYDEEWITTDATRRIASYANLPAGEYTFKVLGANSDGLWSESPATLSIIMLSPWWLSWWAICLYLLAAGCVIWLVYRYLDSKIQLRKKEAIHQSKLQFFTEISHEFRTPLTLIMDPLEQLIHEKPKKQLAEYYYQLMRDNAQQLLMLINQLLDFRKLEAGKLQLNLQQSDIIAFVKKTVASFEHLAEKQGIALSMETPISSHPIPFDQDKITMVLNNLLSNALKFTPSPGKVLVAIRPSEHSKKGIFIEVRDSGPGIPKEEQEKIFGIFYQVKNGKAKSEGSGIGLALTKELVALHGGKMSLESSLGKGTNLGFFLPDAPASASNNTSATPKPVDWSPSAIPDKPNVLPPNQPSSIQNAPLLLIVDDNKEIRSYIEMHFGSQYAISTASNGKEGMSKAFDEIPDLIISDVMMPDMNGLQLCQQLKADMRTSHIPIILLTARQSNEAKTEAYGTGADSYVTKPFSTQVLMARVKNLLDQRRHLQAKFTTGTAEDFGEFMSNPLDKSFLENARQYIEANLESEDLDVDSLARKLNMSRPQFYRKIKGLTDKSAAEFITSFRMEKASSLLLSGEFNVSETAYKVGYNLPNNFSRAFIKHFGVSPSQYIKEKRNKT</sequence>
<dbReference type="PROSITE" id="PS50109">
    <property type="entry name" value="HIS_KIN"/>
    <property type="match status" value="1"/>
</dbReference>
<feature type="transmembrane region" description="Helical" evidence="13">
    <location>
        <begin position="666"/>
        <end position="690"/>
    </location>
</feature>
<dbReference type="AlphaFoldDB" id="A0A514CGK6"/>
<keyword evidence="4" id="KW-0808">Transferase</keyword>
<dbReference type="InterPro" id="IPR005467">
    <property type="entry name" value="His_kinase_dom"/>
</dbReference>
<dbReference type="InterPro" id="IPR011110">
    <property type="entry name" value="Reg_prop"/>
</dbReference>
<dbReference type="SUPFAM" id="SSF52172">
    <property type="entry name" value="CheY-like"/>
    <property type="match status" value="1"/>
</dbReference>
<dbReference type="Gene3D" id="1.10.10.60">
    <property type="entry name" value="Homeodomain-like"/>
    <property type="match status" value="1"/>
</dbReference>
<dbReference type="InterPro" id="IPR003594">
    <property type="entry name" value="HATPase_dom"/>
</dbReference>
<dbReference type="CDD" id="cd17574">
    <property type="entry name" value="REC_OmpR"/>
    <property type="match status" value="1"/>
</dbReference>
<evidence type="ECO:0000259" key="15">
    <source>
        <dbReference type="PROSITE" id="PS50109"/>
    </source>
</evidence>
<dbReference type="InterPro" id="IPR009057">
    <property type="entry name" value="Homeodomain-like_sf"/>
</dbReference>
<evidence type="ECO:0000256" key="11">
    <source>
        <dbReference type="ARBA" id="ARBA00023163"/>
    </source>
</evidence>
<keyword evidence="7" id="KW-0067">ATP-binding</keyword>
<keyword evidence="18" id="KW-1185">Reference proteome</keyword>
<dbReference type="Pfam" id="PF02518">
    <property type="entry name" value="HATPase_c"/>
    <property type="match status" value="1"/>
</dbReference>
<dbReference type="Pfam" id="PF00072">
    <property type="entry name" value="Response_reg"/>
    <property type="match status" value="1"/>
</dbReference>
<evidence type="ECO:0000256" key="13">
    <source>
        <dbReference type="SAM" id="Phobius"/>
    </source>
</evidence>
<dbReference type="EMBL" id="CP041253">
    <property type="protein sequence ID" value="QDH78956.1"/>
    <property type="molecule type" value="Genomic_DNA"/>
</dbReference>
<dbReference type="PRINTS" id="PR00344">
    <property type="entry name" value="BCTRLSENSOR"/>
</dbReference>
<dbReference type="InterPro" id="IPR036890">
    <property type="entry name" value="HATPase_C_sf"/>
</dbReference>
<dbReference type="GO" id="GO:0005524">
    <property type="term" value="F:ATP binding"/>
    <property type="evidence" value="ECO:0007669"/>
    <property type="project" value="UniProtKB-KW"/>
</dbReference>
<dbReference type="Gene3D" id="3.30.565.10">
    <property type="entry name" value="Histidine kinase-like ATPase, C-terminal domain"/>
    <property type="match status" value="1"/>
</dbReference>
<dbReference type="PROSITE" id="PS00041">
    <property type="entry name" value="HTH_ARAC_FAMILY_1"/>
    <property type="match status" value="1"/>
</dbReference>
<dbReference type="PROSITE" id="PS50110">
    <property type="entry name" value="RESPONSE_REGULATORY"/>
    <property type="match status" value="1"/>
</dbReference>
<dbReference type="InterPro" id="IPR015943">
    <property type="entry name" value="WD40/YVTN_repeat-like_dom_sf"/>
</dbReference>
<keyword evidence="11" id="KW-0804">Transcription</keyword>
<dbReference type="InterPro" id="IPR013783">
    <property type="entry name" value="Ig-like_fold"/>
</dbReference>
<evidence type="ECO:0000313" key="17">
    <source>
        <dbReference type="EMBL" id="QDH78956.1"/>
    </source>
</evidence>
<feature type="domain" description="HTH araC/xylS-type" evidence="14">
    <location>
        <begin position="1119"/>
        <end position="1218"/>
    </location>
</feature>
<dbReference type="SMART" id="SM00388">
    <property type="entry name" value="HisKA"/>
    <property type="match status" value="1"/>
</dbReference>
<keyword evidence="9" id="KW-0805">Transcription regulation</keyword>
<dbReference type="RefSeq" id="WP_141614209.1">
    <property type="nucleotide sequence ID" value="NZ_CP041253.1"/>
</dbReference>
<dbReference type="InterPro" id="IPR004358">
    <property type="entry name" value="Sig_transdc_His_kin-like_C"/>
</dbReference>
<dbReference type="InterPro" id="IPR003661">
    <property type="entry name" value="HisK_dim/P_dom"/>
</dbReference>
<keyword evidence="13" id="KW-1133">Transmembrane helix</keyword>
<keyword evidence="5" id="KW-0547">Nucleotide-binding</keyword>
<dbReference type="SMART" id="SM00387">
    <property type="entry name" value="HATPase_c"/>
    <property type="match status" value="1"/>
</dbReference>
<proteinExistence type="predicted"/>
<keyword evidence="13" id="KW-0812">Transmembrane</keyword>